<name>A0A9Q7EV41_9BACT</name>
<evidence type="ECO:0000256" key="2">
    <source>
        <dbReference type="ARBA" id="ARBA00022679"/>
    </source>
</evidence>
<feature type="domain" description="Formylmethanofuran: tetrahydromethanopterin formyltransferase Ftr C-terminal" evidence="5">
    <location>
        <begin position="147"/>
        <end position="293"/>
    </location>
</feature>
<dbReference type="GO" id="GO:0005737">
    <property type="term" value="C:cytoplasm"/>
    <property type="evidence" value="ECO:0007669"/>
    <property type="project" value="UniProtKB-SubCell"/>
</dbReference>
<sequence length="302" mass="31640">MRFRGVEIEGTYAEAFKMWGARLLITAESSRWARIAAVAASGFALSVIGCGCEAGIEEELAPEKTPDGRPGATVLLFASSRKDLEKQLLLRVGQGVMTCATTACFDGLDEGEESLVVGGKLRYFGDGFQGSKVIGGRRLWRIPVMDGEFLVEDRFSIRRGVGGGNFLILASSLEAGLASAEAAAEAMRKVKGTILPFPGGIVRSGSKVGSRYKFLSASTNSPYCPGLVSLVETSLPEGVNAVYELVIDGLDERSVAKAMAVGLEAAALPGVVALSAGNYGGGLGPFHFHLQEILSGKVGDLS</sequence>
<comment type="subcellular location">
    <subcellularLocation>
        <location evidence="3">Cytoplasm</location>
    </subcellularLocation>
</comment>
<dbReference type="KEGG" id="aram:KAR29_10140"/>
<dbReference type="GO" id="GO:0046294">
    <property type="term" value="P:formaldehyde catabolic process"/>
    <property type="evidence" value="ECO:0007669"/>
    <property type="project" value="UniProtKB-UniRule"/>
</dbReference>
<dbReference type="AlphaFoldDB" id="A0A9Q7EV41"/>
<evidence type="ECO:0000313" key="6">
    <source>
        <dbReference type="EMBL" id="QTX31704.1"/>
    </source>
</evidence>
<reference evidence="7" key="1">
    <citation type="submission" date="2021-04" db="EMBL/GenBank/DDBJ databases">
        <title>A novel Synergistetes isolate from a pyrite-forming mixed culture.</title>
        <authorList>
            <person name="Bunk B."/>
            <person name="Sproer C."/>
            <person name="Spring S."/>
            <person name="Pester M."/>
        </authorList>
    </citation>
    <scope>NUCLEOTIDE SEQUENCE [LARGE SCALE GENOMIC DNA]</scope>
    <source>
        <strain evidence="7">J.5.4.2-T.3.5.2</strain>
    </source>
</reference>
<evidence type="ECO:0000259" key="5">
    <source>
        <dbReference type="Pfam" id="PF02741"/>
    </source>
</evidence>
<keyword evidence="2 3" id="KW-0808">Transferase</keyword>
<gene>
    <name evidence="6" type="primary">fhcD</name>
    <name evidence="3" type="synonym">ffsA</name>
    <name evidence="6" type="ORF">KAR29_10140</name>
</gene>
<comment type="subunit">
    <text evidence="3">Homotetramer.</text>
</comment>
<dbReference type="Pfam" id="PF02741">
    <property type="entry name" value="FTR_C"/>
    <property type="match status" value="1"/>
</dbReference>
<dbReference type="InterPro" id="IPR014053">
    <property type="entry name" value="ForMFR_H4MPT_ForTrfase"/>
</dbReference>
<dbReference type="GO" id="GO:0006730">
    <property type="term" value="P:one-carbon metabolic process"/>
    <property type="evidence" value="ECO:0007669"/>
    <property type="project" value="UniProtKB-UniRule"/>
</dbReference>
<dbReference type="NCBIfam" id="NF002554">
    <property type="entry name" value="PRK02114.1"/>
    <property type="match status" value="1"/>
</dbReference>
<dbReference type="InterPro" id="IPR023447">
    <property type="entry name" value="ForMFR_H4MPT_ForTrfase_fd-like"/>
</dbReference>
<keyword evidence="3" id="KW-0554">One-carbon metabolism</keyword>
<comment type="pathway">
    <text evidence="3">One-carbon metabolism; formaldehyde degradation; formate from formaldehyde (H(4)MPT route): step 4/5.</text>
</comment>
<accession>A0A9Q7EV41</accession>
<dbReference type="Proteomes" id="UP000671879">
    <property type="component" value="Chromosome"/>
</dbReference>
<comment type="catalytic activity">
    <reaction evidence="3">
        <text>N-formylmethanofuran + 5,6,7,8-tetrahydromethanopterin + H(+) = N(5)-formyl-5,6,7,8-tetrahydromethanopterin + methanofuran</text>
        <dbReference type="Rhea" id="RHEA:18061"/>
        <dbReference type="ChEBI" id="CHEBI:15378"/>
        <dbReference type="ChEBI" id="CHEBI:57727"/>
        <dbReference type="ChEBI" id="CHEBI:58018"/>
        <dbReference type="ChEBI" id="CHEBI:58103"/>
        <dbReference type="ChEBI" id="CHEBI:58151"/>
        <dbReference type="EC" id="2.3.1.101"/>
    </reaction>
</comment>
<dbReference type="RefSeq" id="WP_274372877.1">
    <property type="nucleotide sequence ID" value="NZ_CP072943.1"/>
</dbReference>
<organism evidence="6 7">
    <name type="scientific">Aminithiophilus ramosus</name>
    <dbReference type="NCBI Taxonomy" id="3029084"/>
    <lineage>
        <taxon>Bacteria</taxon>
        <taxon>Thermotogati</taxon>
        <taxon>Synergistota</taxon>
        <taxon>Synergistia</taxon>
        <taxon>Synergistales</taxon>
        <taxon>Aminithiophilaceae</taxon>
        <taxon>Aminithiophilus</taxon>
    </lineage>
</organism>
<keyword evidence="3 6" id="KW-0012">Acyltransferase</keyword>
<evidence type="ECO:0000313" key="7">
    <source>
        <dbReference type="Proteomes" id="UP000671879"/>
    </source>
</evidence>
<evidence type="ECO:0000256" key="1">
    <source>
        <dbReference type="ARBA" id="ARBA00006770"/>
    </source>
</evidence>
<dbReference type="NCBIfam" id="TIGR03119">
    <property type="entry name" value="one_C_fhcD"/>
    <property type="match status" value="1"/>
</dbReference>
<protein>
    <recommendedName>
        <fullName evidence="3">Formylmethanofuran--tetrahydromethanopterin formyltransferase</fullName>
        <shortName evidence="3">Ftr</shortName>
        <ecNumber evidence="3">2.3.1.101</ecNumber>
    </recommendedName>
    <alternativeName>
        <fullName evidence="3">H4MPT formyltransferase</fullName>
    </alternativeName>
</protein>
<dbReference type="Pfam" id="PF01913">
    <property type="entry name" value="FTR"/>
    <property type="match status" value="1"/>
</dbReference>
<dbReference type="PIRSF" id="PIRSF006414">
    <property type="entry name" value="Ftr_formyl_trnsf"/>
    <property type="match status" value="1"/>
</dbReference>
<dbReference type="Gene3D" id="3.30.70.520">
    <property type="match status" value="2"/>
</dbReference>
<evidence type="ECO:0000259" key="4">
    <source>
        <dbReference type="Pfam" id="PF01913"/>
    </source>
</evidence>
<dbReference type="InterPro" id="IPR002770">
    <property type="entry name" value="ForMFR_H4MPT_ForTrfase_C"/>
</dbReference>
<dbReference type="GO" id="GO:0030270">
    <property type="term" value="F:formylmethanofuran-tetrahydromethanopterin N-formyltransferase activity"/>
    <property type="evidence" value="ECO:0007669"/>
    <property type="project" value="UniProtKB-UniRule"/>
</dbReference>
<comment type="function">
    <text evidence="3">Catalyzes the transfer of a formyl group from 5-formyl tetrahydromethanopterin (5-formyl-H(4)MPT) to methanofuran (MFR) to produce formylmethanofuran (formyl-MFR) and tetrahydromethanopterin (H(4)MPT).</text>
</comment>
<dbReference type="HAMAP" id="MF_00579">
    <property type="entry name" value="FTR"/>
    <property type="match status" value="1"/>
</dbReference>
<proteinExistence type="inferred from homology"/>
<keyword evidence="7" id="KW-1185">Reference proteome</keyword>
<dbReference type="EC" id="2.3.1.101" evidence="3"/>
<dbReference type="InterPro" id="IPR022667">
    <property type="entry name" value="ForMFR_H4MPT_ForTrfase_N"/>
</dbReference>
<comment type="similarity">
    <text evidence="1 3">Belongs to the FTR family.</text>
</comment>
<evidence type="ECO:0000256" key="3">
    <source>
        <dbReference type="HAMAP-Rule" id="MF_00579"/>
    </source>
</evidence>
<dbReference type="EMBL" id="CP072943">
    <property type="protein sequence ID" value="QTX31704.1"/>
    <property type="molecule type" value="Genomic_DNA"/>
</dbReference>
<feature type="domain" description="Formylmethanofuran: tetrahydromethanopterin formyltransferase Ftr N-terminal" evidence="4">
    <location>
        <begin position="1"/>
        <end position="144"/>
    </location>
</feature>
<keyword evidence="3" id="KW-0963">Cytoplasm</keyword>
<dbReference type="SUPFAM" id="SSF55112">
    <property type="entry name" value="Formylmethanofuran:tetrahydromethanopterin formyltransferase"/>
    <property type="match status" value="2"/>
</dbReference>